<protein>
    <recommendedName>
        <fullName evidence="2">Activator of Hsp90 ATPase homologue 1/2-like C-terminal domain-containing protein</fullName>
    </recommendedName>
</protein>
<dbReference type="OrthoDB" id="8117292at2"/>
<organism evidence="3 4">
    <name type="scientific">Agromyces binzhouensis</name>
    <dbReference type="NCBI Taxonomy" id="1817495"/>
    <lineage>
        <taxon>Bacteria</taxon>
        <taxon>Bacillati</taxon>
        <taxon>Actinomycetota</taxon>
        <taxon>Actinomycetes</taxon>
        <taxon>Micrococcales</taxon>
        <taxon>Microbacteriaceae</taxon>
        <taxon>Agromyces</taxon>
    </lineage>
</organism>
<dbReference type="AlphaFoldDB" id="A0A4Q2J8P0"/>
<comment type="caution">
    <text evidence="3">The sequence shown here is derived from an EMBL/GenBank/DDBJ whole genome shotgun (WGS) entry which is preliminary data.</text>
</comment>
<evidence type="ECO:0000313" key="4">
    <source>
        <dbReference type="Proteomes" id="UP000292881"/>
    </source>
</evidence>
<name>A0A4Q2J8P0_9MICO</name>
<evidence type="ECO:0000313" key="3">
    <source>
        <dbReference type="EMBL" id="RXZ40117.1"/>
    </source>
</evidence>
<keyword evidence="4" id="KW-1185">Reference proteome</keyword>
<sequence length="180" mass="19615">MGATMTITRATGHYVHKADGLYLQFDRLFHAPIEDVWYSLTNPTAMLAWIGTYTGNPSTGAVRFRMSSEDAEWQNTSILECDAPHGFHADIGEGEDAVRVFCHLREAGGMTTLTLGQRLRTPADATSIGPGWDYFLDRLAAARSGSEMPAWSAYDPGLVDTYRALHVPTGAQAPDAARGH</sequence>
<reference evidence="3 4" key="1">
    <citation type="submission" date="2019-01" db="EMBL/GenBank/DDBJ databases">
        <authorList>
            <person name="Li J."/>
        </authorList>
    </citation>
    <scope>NUCLEOTIDE SEQUENCE [LARGE SCALE GENOMIC DNA]</scope>
    <source>
        <strain evidence="3 4">CGMCC 4.7180</strain>
    </source>
</reference>
<accession>A0A4Q2J8P0</accession>
<dbReference type="InterPro" id="IPR023393">
    <property type="entry name" value="START-like_dom_sf"/>
</dbReference>
<dbReference type="SUPFAM" id="SSF55961">
    <property type="entry name" value="Bet v1-like"/>
    <property type="match status" value="1"/>
</dbReference>
<feature type="domain" description="Activator of Hsp90 ATPase homologue 1/2-like C-terminal" evidence="2">
    <location>
        <begin position="31"/>
        <end position="141"/>
    </location>
</feature>
<gene>
    <name evidence="3" type="ORF">ESO86_17380</name>
</gene>
<dbReference type="Pfam" id="PF08327">
    <property type="entry name" value="AHSA1"/>
    <property type="match status" value="1"/>
</dbReference>
<comment type="similarity">
    <text evidence="1">Belongs to the AHA1 family.</text>
</comment>
<dbReference type="EMBL" id="SDPL01000645">
    <property type="protein sequence ID" value="RXZ40117.1"/>
    <property type="molecule type" value="Genomic_DNA"/>
</dbReference>
<dbReference type="Gene3D" id="3.30.530.20">
    <property type="match status" value="1"/>
</dbReference>
<proteinExistence type="inferred from homology"/>
<evidence type="ECO:0000259" key="2">
    <source>
        <dbReference type="Pfam" id="PF08327"/>
    </source>
</evidence>
<dbReference type="Proteomes" id="UP000292881">
    <property type="component" value="Unassembled WGS sequence"/>
</dbReference>
<dbReference type="InterPro" id="IPR013538">
    <property type="entry name" value="ASHA1/2-like_C"/>
</dbReference>
<evidence type="ECO:0000256" key="1">
    <source>
        <dbReference type="ARBA" id="ARBA00006817"/>
    </source>
</evidence>